<name>A0A251ZVQ0_9PROT</name>
<evidence type="ECO:0000256" key="1">
    <source>
        <dbReference type="ARBA" id="ARBA00008791"/>
    </source>
</evidence>
<dbReference type="PANTHER" id="PTHR46268">
    <property type="entry name" value="STRESS RESPONSE PROTEIN NHAX"/>
    <property type="match status" value="1"/>
</dbReference>
<comment type="caution">
    <text evidence="2">The sequence shown here is derived from an EMBL/GenBank/DDBJ whole genome shotgun (WGS) entry which is preliminary data.</text>
</comment>
<dbReference type="Proteomes" id="UP000194946">
    <property type="component" value="Unassembled WGS sequence"/>
</dbReference>
<accession>A0A251ZVQ0</accession>
<comment type="similarity">
    <text evidence="1">Belongs to the universal stress protein A family.</text>
</comment>
<dbReference type="InterPro" id="IPR006015">
    <property type="entry name" value="Universal_stress_UspA"/>
</dbReference>
<dbReference type="PRINTS" id="PR01438">
    <property type="entry name" value="UNVRSLSTRESS"/>
</dbReference>
<dbReference type="AlphaFoldDB" id="A0A251ZVQ0"/>
<evidence type="ECO:0000313" key="2">
    <source>
        <dbReference type="EMBL" id="OUI78731.1"/>
    </source>
</evidence>
<gene>
    <name evidence="2" type="ORF">HK18_07570</name>
</gene>
<organism evidence="2 3">
    <name type="scientific">Commensalibacter intestini</name>
    <dbReference type="NCBI Taxonomy" id="479936"/>
    <lineage>
        <taxon>Bacteria</taxon>
        <taxon>Pseudomonadati</taxon>
        <taxon>Pseudomonadota</taxon>
        <taxon>Alphaproteobacteria</taxon>
        <taxon>Acetobacterales</taxon>
        <taxon>Acetobacteraceae</taxon>
    </lineage>
</organism>
<reference evidence="3" key="1">
    <citation type="submission" date="2014-06" db="EMBL/GenBank/DDBJ databases">
        <authorList>
            <person name="Winans N.J."/>
            <person name="Newell P.D."/>
            <person name="Douglas A.E."/>
        </authorList>
    </citation>
    <scope>NUCLEOTIDE SEQUENCE [LARGE SCALE GENOMIC DNA]</scope>
    <source>
        <strain evidence="3">DmL_052</strain>
    </source>
</reference>
<dbReference type="EMBL" id="JOPB01000005">
    <property type="protein sequence ID" value="OUI78731.1"/>
    <property type="molecule type" value="Genomic_DNA"/>
</dbReference>
<dbReference type="RefSeq" id="WP_008854607.1">
    <property type="nucleotide sequence ID" value="NZ_JOPB01000005.1"/>
</dbReference>
<keyword evidence="3" id="KW-1185">Reference proteome</keyword>
<sequence>MLNVKKILVPVQGTALVDTTLTTAYLLSQSYDAHLAVLHIRPDKKDIIPLTGEGLSGTMIEEVMNIAEHEGSKRLKFARNIFDEFVDRNHIKMINPEAGKAGEDGKTASFTVETGRENEVATYWSRLSDITVVAHPDSGENISSSEMLHALLFESGRPVVIAPKEKPESVGKRICIAWNGSAESAAALHSSLRWMNGAEKIAILYSDDYEKRGLDIKDVADYIQFYGVDVEFCQIKGDRSTGESMIGACTDFNADLLCMGAYSHPRWKQIILGGVTSYMLDNANLAVLMNR</sequence>
<dbReference type="SUPFAM" id="SSF52402">
    <property type="entry name" value="Adenine nucleotide alpha hydrolases-like"/>
    <property type="match status" value="2"/>
</dbReference>
<evidence type="ECO:0000313" key="3">
    <source>
        <dbReference type="Proteomes" id="UP000194946"/>
    </source>
</evidence>
<dbReference type="Gene3D" id="3.40.50.12370">
    <property type="match status" value="1"/>
</dbReference>
<proteinExistence type="inferred from homology"/>
<dbReference type="PANTHER" id="PTHR46268:SF15">
    <property type="entry name" value="UNIVERSAL STRESS PROTEIN HP_0031"/>
    <property type="match status" value="1"/>
</dbReference>
<protein>
    <submittedName>
        <fullName evidence="2">Universal stress protein UspA</fullName>
    </submittedName>
</protein>
<dbReference type="CDD" id="cd00293">
    <property type="entry name" value="USP-like"/>
    <property type="match status" value="1"/>
</dbReference>